<evidence type="ECO:0000256" key="1">
    <source>
        <dbReference type="ARBA" id="ARBA00011900"/>
    </source>
</evidence>
<dbReference type="PANTHER" id="PTHR33841">
    <property type="entry name" value="DNA METHYLTRANSFERASE YEEA-RELATED"/>
    <property type="match status" value="1"/>
</dbReference>
<keyword evidence="4" id="KW-0949">S-adenosyl-L-methionine</keyword>
<dbReference type="InterPro" id="IPR011639">
    <property type="entry name" value="MethylTrfase_TaqI-like_dom"/>
</dbReference>
<evidence type="ECO:0000259" key="7">
    <source>
        <dbReference type="Pfam" id="PF22654"/>
    </source>
</evidence>
<name>A0ABX2JZZ6_9MYCO</name>
<dbReference type="PRINTS" id="PR00507">
    <property type="entry name" value="N12N6MTFRASE"/>
</dbReference>
<sequence>MASAPSDLVAALRRLVLELEADLRARVDGDDVDVREVGVFEAWKRDYDKAAAANRTAAAWPEWRNDRVTQAAVAWVLLTVFGRYCEDNSLVTPRWISGANADERAHALDARRAYFQTNPEDTDREWLTQISEHFAQYPATAGLVDRFSPIHLVAPSGDAARKLLEFWWQQNSDGEPLFPFAGMDTRFLGDVYQDLSEHAKKTYALLQTPEFVEEFILDQTMEPALADRSLEGFTVIDPTCGSGHFLLGAFHRLHERWQRHAPALGPRELVEKALDGIYGVDINPFAVAIARFRLLVAALRATGDTSVEQRIAYNPHLAAGDSLLWGANQQLLPDDLLASEPSVRADTTEDADALTEILQREHDVVVGNPPYISVKDSALRDLYRNLYTSPHGKYQLSVPFMELFFSLARRSESRRAVGWVGQITSNAFMKREFGTKLIDRFLQTVDLCKVIDTSGAYIPGHGTPTVILVGRNQPPLTGPIRAVLGVRGEPGRPPTPAEGKVWQSIVNHLNQKGFENAYVNVVDLERESLRRHPWSLSGGGAVQLSSLIQRTSAGPIGSKSSIGVCAVIGQDEPYELATWSRLASRTMVDGALVRDFQSSGYRRYWPYLDPNSNGFRVDPQSASERQMWPYRTVVRNYIWFGETKDERGQVWTEYGHLHKQFSIAPILITFAEVATHNHFALERGGQISNRTAPVIKLAEGASVEDHLRLLGVLNSSVACFWFKQNCYPKGGDPIGQDGARVSAESWSDRYQLNGTTVQDFPLPTSTPVESAKILDHLAQDLQAKTPRKVAAGDTPSASALSAARTEYERLRALMIAHQEELDWGYYRIYGLIDDDLTYIGEVPEIALGQRAFEIALGRAMKGGEETAWFDRHSSTPITEIPDDLPTSYQTLLQRRLDAIESNPHIRLMERPEYKRRWAVEPWDRQVQSALRDWLLDRVEEKSLWFDRDGRPTPTSVAQLADVLDRNDDFRTVVRLWAGDDNAATGTALAKLLADESVPYLSAYRYKPSGLENRAVWEQTWELQRREDRGGELDAPIPVPPKYKPADFAKASYWSHRGKLDVPKERFISYPGAGRDSDTTELLGWAGWDHADQALALAGLVSQRIEDGWDTPKLIPLLAGLNELLPWVRQWHNQIDPEYGESVADTIADELTTRLNEHHLTVTELTIWRPEPTRKPRTRKTS</sequence>
<dbReference type="Gene3D" id="3.40.50.150">
    <property type="entry name" value="Vaccinia Virus protein VP39"/>
    <property type="match status" value="1"/>
</dbReference>
<dbReference type="RefSeq" id="WP_174400019.1">
    <property type="nucleotide sequence ID" value="NZ_VBSB01000015.1"/>
</dbReference>
<evidence type="ECO:0000313" key="8">
    <source>
        <dbReference type="EMBL" id="NTY62302.1"/>
    </source>
</evidence>
<dbReference type="PANTHER" id="PTHR33841:SF1">
    <property type="entry name" value="DNA METHYLTRANSFERASE A"/>
    <property type="match status" value="1"/>
</dbReference>
<evidence type="ECO:0000259" key="6">
    <source>
        <dbReference type="Pfam" id="PF07669"/>
    </source>
</evidence>
<dbReference type="NCBIfam" id="NF033451">
    <property type="entry name" value="BREX_2_MTaseX"/>
    <property type="match status" value="1"/>
</dbReference>
<dbReference type="InterPro" id="IPR002052">
    <property type="entry name" value="DNA_methylase_N6_adenine_CS"/>
</dbReference>
<evidence type="ECO:0000256" key="4">
    <source>
        <dbReference type="ARBA" id="ARBA00022691"/>
    </source>
</evidence>
<dbReference type="Pfam" id="PF07669">
    <property type="entry name" value="Eco57I"/>
    <property type="match status" value="1"/>
</dbReference>
<feature type="domain" description="DUF7008" evidence="7">
    <location>
        <begin position="814"/>
        <end position="1176"/>
    </location>
</feature>
<feature type="domain" description="Type II methyltransferase M.TaqI-like" evidence="6">
    <location>
        <begin position="277"/>
        <end position="454"/>
    </location>
</feature>
<accession>A0ABX2JZZ6</accession>
<dbReference type="EMBL" id="VBSB01000015">
    <property type="protein sequence ID" value="NTY62302.1"/>
    <property type="molecule type" value="Genomic_DNA"/>
</dbReference>
<keyword evidence="3" id="KW-0808">Transferase</keyword>
<dbReference type="InterPro" id="IPR050953">
    <property type="entry name" value="N4_N6_ade-DNA_methylase"/>
</dbReference>
<dbReference type="EC" id="2.1.1.72" evidence="1"/>
<gene>
    <name evidence="8" type="primary">pglX</name>
    <name evidence="8" type="ORF">FEG63_22445</name>
</gene>
<organism evidence="8 9">
    <name type="scientific">Mycolicibacterium sphagni</name>
    <dbReference type="NCBI Taxonomy" id="1786"/>
    <lineage>
        <taxon>Bacteria</taxon>
        <taxon>Bacillati</taxon>
        <taxon>Actinomycetota</taxon>
        <taxon>Actinomycetes</taxon>
        <taxon>Mycobacteriales</taxon>
        <taxon>Mycobacteriaceae</taxon>
        <taxon>Mycolicibacterium</taxon>
    </lineage>
</organism>
<dbReference type="SUPFAM" id="SSF53335">
    <property type="entry name" value="S-adenosyl-L-methionine-dependent methyltransferases"/>
    <property type="match status" value="1"/>
</dbReference>
<evidence type="ECO:0000256" key="3">
    <source>
        <dbReference type="ARBA" id="ARBA00022679"/>
    </source>
</evidence>
<evidence type="ECO:0000313" key="9">
    <source>
        <dbReference type="Proteomes" id="UP000708347"/>
    </source>
</evidence>
<dbReference type="InterPro" id="IPR029063">
    <property type="entry name" value="SAM-dependent_MTases_sf"/>
</dbReference>
<proteinExistence type="predicted"/>
<evidence type="ECO:0000256" key="5">
    <source>
        <dbReference type="ARBA" id="ARBA00047942"/>
    </source>
</evidence>
<keyword evidence="2" id="KW-0489">Methyltransferase</keyword>
<dbReference type="Proteomes" id="UP000708347">
    <property type="component" value="Unassembled WGS sequence"/>
</dbReference>
<dbReference type="PROSITE" id="PS00092">
    <property type="entry name" value="N6_MTASE"/>
    <property type="match status" value="1"/>
</dbReference>
<dbReference type="InterPro" id="IPR054277">
    <property type="entry name" value="DUF7008"/>
</dbReference>
<evidence type="ECO:0000256" key="2">
    <source>
        <dbReference type="ARBA" id="ARBA00022603"/>
    </source>
</evidence>
<comment type="caution">
    <text evidence="8">The sequence shown here is derived from an EMBL/GenBank/DDBJ whole genome shotgun (WGS) entry which is preliminary data.</text>
</comment>
<dbReference type="Pfam" id="PF22654">
    <property type="entry name" value="DUF7008"/>
    <property type="match status" value="1"/>
</dbReference>
<comment type="catalytic activity">
    <reaction evidence="5">
        <text>a 2'-deoxyadenosine in DNA + S-adenosyl-L-methionine = an N(6)-methyl-2'-deoxyadenosine in DNA + S-adenosyl-L-homocysteine + H(+)</text>
        <dbReference type="Rhea" id="RHEA:15197"/>
        <dbReference type="Rhea" id="RHEA-COMP:12418"/>
        <dbReference type="Rhea" id="RHEA-COMP:12419"/>
        <dbReference type="ChEBI" id="CHEBI:15378"/>
        <dbReference type="ChEBI" id="CHEBI:57856"/>
        <dbReference type="ChEBI" id="CHEBI:59789"/>
        <dbReference type="ChEBI" id="CHEBI:90615"/>
        <dbReference type="ChEBI" id="CHEBI:90616"/>
        <dbReference type="EC" id="2.1.1.72"/>
    </reaction>
</comment>
<keyword evidence="9" id="KW-1185">Reference proteome</keyword>
<reference evidence="8 9" key="1">
    <citation type="submission" date="2019-05" db="EMBL/GenBank/DDBJ databases">
        <title>Mycolicibacterium sphagni ENV482 genome assembly.</title>
        <authorList>
            <person name="Chen W."/>
            <person name="Faulkner N.W."/>
            <person name="Hyman M.R."/>
        </authorList>
    </citation>
    <scope>NUCLEOTIDE SEQUENCE [LARGE SCALE GENOMIC DNA]</scope>
    <source>
        <strain evidence="8 9">ENV482</strain>
    </source>
</reference>
<protein>
    <recommendedName>
        <fullName evidence="1">site-specific DNA-methyltransferase (adenine-specific)</fullName>
        <ecNumber evidence="1">2.1.1.72</ecNumber>
    </recommendedName>
</protein>